<dbReference type="PROSITE" id="PS52019">
    <property type="entry name" value="PKS_MFAS_DH"/>
    <property type="match status" value="1"/>
</dbReference>
<evidence type="ECO:0000256" key="1">
    <source>
        <dbReference type="ARBA" id="ARBA00022679"/>
    </source>
</evidence>
<feature type="region of interest" description="N-terminal hotdog fold" evidence="3">
    <location>
        <begin position="52"/>
        <end position="177"/>
    </location>
</feature>
<name>A0ABR5HPY7_STRLW</name>
<proteinExistence type="predicted"/>
<dbReference type="EMBL" id="LFEH01000370">
    <property type="protein sequence ID" value="KMS65746.1"/>
    <property type="molecule type" value="Genomic_DNA"/>
</dbReference>
<protein>
    <submittedName>
        <fullName evidence="5">Polyketide synthase</fullName>
    </submittedName>
</protein>
<evidence type="ECO:0000313" key="6">
    <source>
        <dbReference type="Proteomes" id="UP000037274"/>
    </source>
</evidence>
<dbReference type="Proteomes" id="UP000037274">
    <property type="component" value="Unassembled WGS sequence"/>
</dbReference>
<feature type="region of interest" description="C-terminal hotdog fold" evidence="3">
    <location>
        <begin position="189"/>
        <end position="268"/>
    </location>
</feature>
<accession>A0ABR5HPY7</accession>
<evidence type="ECO:0000256" key="3">
    <source>
        <dbReference type="PROSITE-ProRule" id="PRU01363"/>
    </source>
</evidence>
<dbReference type="InterPro" id="IPR049900">
    <property type="entry name" value="PKS_mFAS_DH"/>
</dbReference>
<dbReference type="PANTHER" id="PTHR43775:SF51">
    <property type="entry name" value="INACTIVE PHENOLPHTHIOCEROL SYNTHESIS POLYKETIDE SYNTHASE TYPE I PKS1-RELATED"/>
    <property type="match status" value="1"/>
</dbReference>
<dbReference type="InterPro" id="IPR049552">
    <property type="entry name" value="PKS_DH_N"/>
</dbReference>
<sequence>MELDWHALFAGRQAAHVDLPTYPFQRERYWLSGALGQGNLDVASAGLDSVDHALLSGAVGLAGTDGVVLLTGRLSVDTHPWLADHAVWGSVLLPGTAFVELALHAADQVGCGLVEELTIEAPLVFADQSAVAVQVAVAAADESGRRELTMYSRPTDTADGVWTRHASGVLAEVAAPVTEELAQWPPTGAQAVTIDALYEELADSGYEYGPLFQGLRSAWRQGGDVFAEVVLPEGADADGFGLHPALLDAALHAIGLAADGDPEAVEGG</sequence>
<feature type="domain" description="PKS/mFAS DH" evidence="4">
    <location>
        <begin position="52"/>
        <end position="268"/>
    </location>
</feature>
<evidence type="ECO:0000313" key="5">
    <source>
        <dbReference type="EMBL" id="KMS65746.1"/>
    </source>
</evidence>
<dbReference type="InterPro" id="IPR050091">
    <property type="entry name" value="PKS_NRPS_Biosynth_Enz"/>
</dbReference>
<dbReference type="Gene3D" id="3.10.129.110">
    <property type="entry name" value="Polyketide synthase dehydratase"/>
    <property type="match status" value="1"/>
</dbReference>
<feature type="active site" description="Proton acceptor; for dehydratase activity" evidence="3">
    <location>
        <position position="85"/>
    </location>
</feature>
<organism evidence="5 6">
    <name type="scientific">Streptomyces leeuwenhoekii</name>
    <dbReference type="NCBI Taxonomy" id="1437453"/>
    <lineage>
        <taxon>Bacteria</taxon>
        <taxon>Bacillati</taxon>
        <taxon>Actinomycetota</taxon>
        <taxon>Actinomycetes</taxon>
        <taxon>Kitasatosporales</taxon>
        <taxon>Streptomycetaceae</taxon>
        <taxon>Streptomyces</taxon>
    </lineage>
</organism>
<comment type="caution">
    <text evidence="5">The sequence shown here is derived from an EMBL/GenBank/DDBJ whole genome shotgun (WGS) entry which is preliminary data.</text>
</comment>
<dbReference type="Pfam" id="PF21089">
    <property type="entry name" value="PKS_DH_N"/>
    <property type="match status" value="1"/>
</dbReference>
<dbReference type="InterPro" id="IPR042104">
    <property type="entry name" value="PKS_dehydratase_sf"/>
</dbReference>
<dbReference type="InterPro" id="IPR049551">
    <property type="entry name" value="PKS_DH_C"/>
</dbReference>
<evidence type="ECO:0000256" key="2">
    <source>
        <dbReference type="ARBA" id="ARBA00023268"/>
    </source>
</evidence>
<dbReference type="SMART" id="SM00826">
    <property type="entry name" value="PKS_DH"/>
    <property type="match status" value="1"/>
</dbReference>
<reference evidence="5 6" key="1">
    <citation type="submission" date="2015-06" db="EMBL/GenBank/DDBJ databases">
        <title>Draft genome sequence of Streptomyces leeuwenhoekii C58, which produces the novel lasso peptide, chaxapeptin.</title>
        <authorList>
            <person name="Yi Y."/>
            <person name="Hai D."/>
            <person name="Jaspars M."/>
            <person name="Sheng H."/>
            <person name="Rateb M.E."/>
            <person name="Bull A."/>
            <person name="Goodfellow M."/>
            <person name="Asenjo J.A."/>
            <person name="Ebel R."/>
        </authorList>
    </citation>
    <scope>NUCLEOTIDE SEQUENCE [LARGE SCALE GENOMIC DNA]</scope>
    <source>
        <strain evidence="5 6">C58</strain>
    </source>
</reference>
<keyword evidence="2" id="KW-0511">Multifunctional enzyme</keyword>
<gene>
    <name evidence="5" type="ORF">ACH49_30505</name>
</gene>
<dbReference type="PANTHER" id="PTHR43775">
    <property type="entry name" value="FATTY ACID SYNTHASE"/>
    <property type="match status" value="1"/>
</dbReference>
<dbReference type="Gene3D" id="3.30.70.3290">
    <property type="match status" value="1"/>
</dbReference>
<dbReference type="InterPro" id="IPR020807">
    <property type="entry name" value="PKS_DH"/>
</dbReference>
<dbReference type="Pfam" id="PF14765">
    <property type="entry name" value="PS-DH"/>
    <property type="match status" value="1"/>
</dbReference>
<keyword evidence="6" id="KW-1185">Reference proteome</keyword>
<feature type="active site" description="Proton donor; for dehydratase activity" evidence="3">
    <location>
        <position position="248"/>
    </location>
</feature>
<feature type="non-terminal residue" evidence="5">
    <location>
        <position position="268"/>
    </location>
</feature>
<evidence type="ECO:0000259" key="4">
    <source>
        <dbReference type="PROSITE" id="PS52019"/>
    </source>
</evidence>
<keyword evidence="1" id="KW-0808">Transferase</keyword>